<gene>
    <name evidence="2" type="ORF">ACFO4R_08670</name>
</gene>
<protein>
    <submittedName>
        <fullName evidence="2">PRC-barrel domain-containing protein</fullName>
    </submittedName>
</protein>
<accession>A0ABV9QN84</accession>
<evidence type="ECO:0000313" key="2">
    <source>
        <dbReference type="EMBL" id="MFC4805156.1"/>
    </source>
</evidence>
<proteinExistence type="predicted"/>
<organism evidence="2 3">
    <name type="scientific">Filifactor villosus</name>
    <dbReference type="NCBI Taxonomy" id="29374"/>
    <lineage>
        <taxon>Bacteria</taxon>
        <taxon>Bacillati</taxon>
        <taxon>Bacillota</taxon>
        <taxon>Clostridia</taxon>
        <taxon>Peptostreptococcales</taxon>
        <taxon>Filifactoraceae</taxon>
        <taxon>Filifactor</taxon>
    </lineage>
</organism>
<keyword evidence="3" id="KW-1185">Reference proteome</keyword>
<feature type="domain" description="PRC-barrel" evidence="1">
    <location>
        <begin position="3"/>
        <end position="62"/>
    </location>
</feature>
<dbReference type="Pfam" id="PF05239">
    <property type="entry name" value="PRC"/>
    <property type="match status" value="2"/>
</dbReference>
<comment type="caution">
    <text evidence="2">The sequence shown here is derived from an EMBL/GenBank/DDBJ whole genome shotgun (WGS) entry which is preliminary data.</text>
</comment>
<dbReference type="EMBL" id="JBHSHL010000034">
    <property type="protein sequence ID" value="MFC4805156.1"/>
    <property type="molecule type" value="Genomic_DNA"/>
</dbReference>
<dbReference type="InterPro" id="IPR011033">
    <property type="entry name" value="PRC_barrel-like_sf"/>
</dbReference>
<dbReference type="RefSeq" id="WP_379788698.1">
    <property type="nucleotide sequence ID" value="NZ_JBHSHL010000034.1"/>
</dbReference>
<dbReference type="Gene3D" id="2.30.30.240">
    <property type="entry name" value="PRC-barrel domain"/>
    <property type="match status" value="2"/>
</dbReference>
<evidence type="ECO:0000313" key="3">
    <source>
        <dbReference type="Proteomes" id="UP001595916"/>
    </source>
</evidence>
<dbReference type="SUPFAM" id="SSF50346">
    <property type="entry name" value="PRC-barrel domain"/>
    <property type="match status" value="1"/>
</dbReference>
<dbReference type="Proteomes" id="UP001595916">
    <property type="component" value="Unassembled WGS sequence"/>
</dbReference>
<evidence type="ECO:0000259" key="1">
    <source>
        <dbReference type="Pfam" id="PF05239"/>
    </source>
</evidence>
<feature type="domain" description="PRC-barrel" evidence="1">
    <location>
        <begin position="90"/>
        <end position="132"/>
    </location>
</feature>
<reference evidence="3" key="1">
    <citation type="journal article" date="2019" name="Int. J. Syst. Evol. Microbiol.">
        <title>The Global Catalogue of Microorganisms (GCM) 10K type strain sequencing project: providing services to taxonomists for standard genome sequencing and annotation.</title>
        <authorList>
            <consortium name="The Broad Institute Genomics Platform"/>
            <consortium name="The Broad Institute Genome Sequencing Center for Infectious Disease"/>
            <person name="Wu L."/>
            <person name="Ma J."/>
        </authorList>
    </citation>
    <scope>NUCLEOTIDE SEQUENCE [LARGE SCALE GENOMIC DNA]</scope>
    <source>
        <strain evidence="3">CCUG 46385</strain>
    </source>
</reference>
<sequence>MLLKEIVGKPVVGIEEGKSLATVKKLLVNRKDQVLEYILLNLHSVRDRAVTFVIPFADLEGIGDYAVMVRSREMIQRLDEEEFCTAFHEELTELIGELVISERGNRLGRITDLLIDEKQGRVLEIGVTDEATSNQFNFSAEDILVFGYDVVIVNDARAANIIPPRGVAQEFQPLKRERVPFEERPSVSFAQEYKDAQVQVSHIEEETEVTAQNETPEEAEVIAVQKEDELTSFEFKNEPEEEVTLLDPEHLFESGEDISEFEIRSAEELSLENAEDVSGLVEEETYLLDEQEVLFADRSLDSQEDSLFMEDSFLELNDSKRYEEDEKEDVPMEFFKDKSEKEFVFGHSEEIKEQAFSDKTQETNKEVKPERKDNISSFDEYKKSLVKQFIDRQREVLVGKRVTEDILGKDGNILIEKGNVITMDLFNRANDDRKDSIVEMAMYSE</sequence>
<name>A0ABV9QN84_9FIRM</name>
<dbReference type="InterPro" id="IPR027275">
    <property type="entry name" value="PRC-brl_dom"/>
</dbReference>